<evidence type="ECO:0000313" key="3">
    <source>
        <dbReference type="Proteomes" id="UP000606730"/>
    </source>
</evidence>
<keyword evidence="1" id="KW-1133">Transmembrane helix</keyword>
<organism evidence="2 3">
    <name type="scientific">Actibacterium pelagium</name>
    <dbReference type="NCBI Taxonomy" id="2029103"/>
    <lineage>
        <taxon>Bacteria</taxon>
        <taxon>Pseudomonadati</taxon>
        <taxon>Pseudomonadota</taxon>
        <taxon>Alphaproteobacteria</taxon>
        <taxon>Rhodobacterales</taxon>
        <taxon>Roseobacteraceae</taxon>
        <taxon>Actibacterium</taxon>
    </lineage>
</organism>
<keyword evidence="1" id="KW-0812">Transmembrane</keyword>
<sequence>MHDPSFQPPEDRDKWQLSDWTVRLALVTILVLGLFVSLSTGSLDAEYWDLADRSAVQTKATGE</sequence>
<accession>A0A917EIS4</accession>
<keyword evidence="3" id="KW-1185">Reference proteome</keyword>
<dbReference type="EMBL" id="BMKN01000001">
    <property type="protein sequence ID" value="GGE47930.1"/>
    <property type="molecule type" value="Genomic_DNA"/>
</dbReference>
<reference evidence="2" key="2">
    <citation type="submission" date="2020-09" db="EMBL/GenBank/DDBJ databases">
        <authorList>
            <person name="Sun Q."/>
            <person name="Zhou Y."/>
        </authorList>
    </citation>
    <scope>NUCLEOTIDE SEQUENCE</scope>
    <source>
        <strain evidence="2">CGMCC 1.16012</strain>
    </source>
</reference>
<protein>
    <submittedName>
        <fullName evidence="2">Uncharacterized protein</fullName>
    </submittedName>
</protein>
<dbReference type="Proteomes" id="UP000606730">
    <property type="component" value="Unassembled WGS sequence"/>
</dbReference>
<name>A0A917EIS4_9RHOB</name>
<comment type="caution">
    <text evidence="2">The sequence shown here is derived from an EMBL/GenBank/DDBJ whole genome shotgun (WGS) entry which is preliminary data.</text>
</comment>
<dbReference type="AlphaFoldDB" id="A0A917EIS4"/>
<proteinExistence type="predicted"/>
<evidence type="ECO:0000313" key="2">
    <source>
        <dbReference type="EMBL" id="GGE47930.1"/>
    </source>
</evidence>
<feature type="transmembrane region" description="Helical" evidence="1">
    <location>
        <begin position="20"/>
        <end position="38"/>
    </location>
</feature>
<reference evidence="2" key="1">
    <citation type="journal article" date="2014" name="Int. J. Syst. Evol. Microbiol.">
        <title>Complete genome sequence of Corynebacterium casei LMG S-19264T (=DSM 44701T), isolated from a smear-ripened cheese.</title>
        <authorList>
            <consortium name="US DOE Joint Genome Institute (JGI-PGF)"/>
            <person name="Walter F."/>
            <person name="Albersmeier A."/>
            <person name="Kalinowski J."/>
            <person name="Ruckert C."/>
        </authorList>
    </citation>
    <scope>NUCLEOTIDE SEQUENCE</scope>
    <source>
        <strain evidence="2">CGMCC 1.16012</strain>
    </source>
</reference>
<keyword evidence="1" id="KW-0472">Membrane</keyword>
<gene>
    <name evidence="2" type="ORF">GCM10011517_14680</name>
</gene>
<evidence type="ECO:0000256" key="1">
    <source>
        <dbReference type="SAM" id="Phobius"/>
    </source>
</evidence>